<name>A0A9D2QST5_9FIRM</name>
<evidence type="ECO:0000313" key="1">
    <source>
        <dbReference type="EMBL" id="HJD27770.1"/>
    </source>
</evidence>
<reference evidence="1" key="1">
    <citation type="journal article" date="2021" name="PeerJ">
        <title>Extensive microbial diversity within the chicken gut microbiome revealed by metagenomics and culture.</title>
        <authorList>
            <person name="Gilroy R."/>
            <person name="Ravi A."/>
            <person name="Getino M."/>
            <person name="Pursley I."/>
            <person name="Horton D.L."/>
            <person name="Alikhan N.F."/>
            <person name="Baker D."/>
            <person name="Gharbi K."/>
            <person name="Hall N."/>
            <person name="Watson M."/>
            <person name="Adriaenssens E.M."/>
            <person name="Foster-Nyarko E."/>
            <person name="Jarju S."/>
            <person name="Secka A."/>
            <person name="Antonio M."/>
            <person name="Oren A."/>
            <person name="Chaudhuri R.R."/>
            <person name="La Ragione R."/>
            <person name="Hildebrand F."/>
            <person name="Pallen M.J."/>
        </authorList>
    </citation>
    <scope>NUCLEOTIDE SEQUENCE</scope>
    <source>
        <strain evidence="1">ChiBcec6-4105</strain>
    </source>
</reference>
<dbReference type="Proteomes" id="UP000823892">
    <property type="component" value="Unassembled WGS sequence"/>
</dbReference>
<dbReference type="EMBL" id="DWUY01000045">
    <property type="protein sequence ID" value="HJD27770.1"/>
    <property type="molecule type" value="Genomic_DNA"/>
</dbReference>
<comment type="caution">
    <text evidence="1">The sequence shown here is derived from an EMBL/GenBank/DDBJ whole genome shotgun (WGS) entry which is preliminary data.</text>
</comment>
<accession>A0A9D2QST5</accession>
<gene>
    <name evidence="1" type="ORF">H9914_02045</name>
</gene>
<dbReference type="AlphaFoldDB" id="A0A9D2QST5"/>
<protein>
    <submittedName>
        <fullName evidence="1">Uncharacterized protein</fullName>
    </submittedName>
</protein>
<organism evidence="1 2">
    <name type="scientific">Candidatus Blautia avicola</name>
    <dbReference type="NCBI Taxonomy" id="2838483"/>
    <lineage>
        <taxon>Bacteria</taxon>
        <taxon>Bacillati</taxon>
        <taxon>Bacillota</taxon>
        <taxon>Clostridia</taxon>
        <taxon>Lachnospirales</taxon>
        <taxon>Lachnospiraceae</taxon>
        <taxon>Blautia</taxon>
    </lineage>
</organism>
<evidence type="ECO:0000313" key="2">
    <source>
        <dbReference type="Proteomes" id="UP000823892"/>
    </source>
</evidence>
<sequence>MKKKILKISLGIFFVFGFCTVTSIRAEEVLVPQVSLVRANYQDEMFSVANLPASCLWTDEQRGKGVWVVLDKESIWGGTEYRAVFLSGCILEEYKDYIVVKDCPTFVIQDSLKPLQEGEKVKVIE</sequence>
<proteinExistence type="predicted"/>
<reference evidence="1" key="2">
    <citation type="submission" date="2021-04" db="EMBL/GenBank/DDBJ databases">
        <authorList>
            <person name="Gilroy R."/>
        </authorList>
    </citation>
    <scope>NUCLEOTIDE SEQUENCE</scope>
    <source>
        <strain evidence="1">ChiBcec6-4105</strain>
    </source>
</reference>